<evidence type="ECO:0000313" key="2">
    <source>
        <dbReference type="EMBL" id="ART31313.1"/>
    </source>
</evidence>
<feature type="chain" id="PRO_5012914421" evidence="1">
    <location>
        <begin position="20"/>
        <end position="43"/>
    </location>
</feature>
<dbReference type="AlphaFoldDB" id="A0A1Y0B1S0"/>
<gene>
    <name evidence="2" type="ORF">AEK19_MT1093</name>
</gene>
<proteinExistence type="predicted"/>
<keyword evidence="1" id="KW-0732">Signal</keyword>
<reference evidence="2" key="1">
    <citation type="submission" date="2017-03" db="EMBL/GenBank/DDBJ databases">
        <title>The mitochondrial genome of the carnivorous plant Utricularia reniformis (Lentibulariaceae): structure, comparative analysis and evolutionary landmarks.</title>
        <authorList>
            <person name="Silva S.R."/>
            <person name="Alvarenga D.O."/>
            <person name="Michael T.P."/>
            <person name="Miranda V.F.O."/>
            <person name="Varani A.M."/>
        </authorList>
    </citation>
    <scope>NUCLEOTIDE SEQUENCE</scope>
</reference>
<sequence>MMALFSYLFLAGLFLLIESWDINNKMWPRVYPVKNHSIQKKES</sequence>
<name>A0A1Y0B1S0_9LAMI</name>
<protein>
    <submittedName>
        <fullName evidence="2">Uncharacterized protein</fullName>
    </submittedName>
</protein>
<accession>A0A1Y0B1S0</accession>
<feature type="signal peptide" evidence="1">
    <location>
        <begin position="1"/>
        <end position="19"/>
    </location>
</feature>
<geneLocation type="mitochondrion" evidence="2"/>
<keyword evidence="2" id="KW-0496">Mitochondrion</keyword>
<organism evidence="2">
    <name type="scientific">Utricularia reniformis</name>
    <dbReference type="NCBI Taxonomy" id="192314"/>
    <lineage>
        <taxon>Eukaryota</taxon>
        <taxon>Viridiplantae</taxon>
        <taxon>Streptophyta</taxon>
        <taxon>Embryophyta</taxon>
        <taxon>Tracheophyta</taxon>
        <taxon>Spermatophyta</taxon>
        <taxon>Magnoliopsida</taxon>
        <taxon>eudicotyledons</taxon>
        <taxon>Gunneridae</taxon>
        <taxon>Pentapetalae</taxon>
        <taxon>asterids</taxon>
        <taxon>lamiids</taxon>
        <taxon>Lamiales</taxon>
        <taxon>Lentibulariaceae</taxon>
        <taxon>Utricularia</taxon>
    </lineage>
</organism>
<dbReference type="EMBL" id="KY774314">
    <property type="protein sequence ID" value="ART31313.1"/>
    <property type="molecule type" value="Genomic_DNA"/>
</dbReference>
<evidence type="ECO:0000256" key="1">
    <source>
        <dbReference type="SAM" id="SignalP"/>
    </source>
</evidence>